<dbReference type="GO" id="GO:0072344">
    <property type="term" value="P:rescue of stalled ribosome"/>
    <property type="evidence" value="ECO:0007669"/>
    <property type="project" value="UniProtKB-UniRule"/>
</dbReference>
<evidence type="ECO:0000256" key="8">
    <source>
        <dbReference type="RuleBase" id="RU000673"/>
    </source>
</evidence>
<dbReference type="Pfam" id="PF01195">
    <property type="entry name" value="Pept_tRNA_hydro"/>
    <property type="match status" value="1"/>
</dbReference>
<dbReference type="Gene3D" id="3.40.50.1470">
    <property type="entry name" value="Peptidyl-tRNA hydrolase"/>
    <property type="match status" value="1"/>
</dbReference>
<comment type="caution">
    <text evidence="10">The sequence shown here is derived from an EMBL/GenBank/DDBJ whole genome shotgun (WGS) entry which is preliminary data.</text>
</comment>
<dbReference type="STRING" id="1802630.A3H26_01370"/>
<gene>
    <name evidence="7" type="primary">pth</name>
    <name evidence="10" type="ORF">A3H26_01370</name>
</gene>
<keyword evidence="3 7" id="KW-0378">Hydrolase</keyword>
<comment type="caution">
    <text evidence="7">Lacks conserved residue(s) required for the propagation of feature annotation.</text>
</comment>
<dbReference type="HAMAP" id="MF_00083">
    <property type="entry name" value="Pept_tRNA_hydro_bact"/>
    <property type="match status" value="1"/>
</dbReference>
<proteinExistence type="inferred from homology"/>
<dbReference type="GO" id="GO:0005737">
    <property type="term" value="C:cytoplasm"/>
    <property type="evidence" value="ECO:0007669"/>
    <property type="project" value="UniProtKB-SubCell"/>
</dbReference>
<comment type="function">
    <text evidence="7">Hydrolyzes ribosome-free peptidyl-tRNAs (with 1 or more amino acids incorporated), which drop off the ribosome during protein synthesis, or as a result of ribosome stalling.</text>
</comment>
<dbReference type="InterPro" id="IPR018171">
    <property type="entry name" value="Pept_tRNA_hydro_CS"/>
</dbReference>
<name>A0A1F4VIA1_UNCKA</name>
<dbReference type="GO" id="GO:0004045">
    <property type="term" value="F:peptidyl-tRNA hydrolase activity"/>
    <property type="evidence" value="ECO:0007669"/>
    <property type="project" value="UniProtKB-UniRule"/>
</dbReference>
<organism evidence="10 11">
    <name type="scientific">candidate division WWE3 bacterium RIFCSPLOWO2_12_FULL_36_10</name>
    <dbReference type="NCBI Taxonomy" id="1802630"/>
    <lineage>
        <taxon>Bacteria</taxon>
        <taxon>Katanobacteria</taxon>
    </lineage>
</organism>
<evidence type="ECO:0000256" key="3">
    <source>
        <dbReference type="ARBA" id="ARBA00022801"/>
    </source>
</evidence>
<evidence type="ECO:0000256" key="7">
    <source>
        <dbReference type="HAMAP-Rule" id="MF_00083"/>
    </source>
</evidence>
<dbReference type="AlphaFoldDB" id="A0A1F4VIA1"/>
<dbReference type="SUPFAM" id="SSF53178">
    <property type="entry name" value="Peptidyl-tRNA hydrolase-like"/>
    <property type="match status" value="1"/>
</dbReference>
<dbReference type="PROSITE" id="PS01195">
    <property type="entry name" value="PEPT_TRNA_HYDROL_1"/>
    <property type="match status" value="1"/>
</dbReference>
<dbReference type="PANTHER" id="PTHR17224:SF1">
    <property type="entry name" value="PEPTIDYL-TRNA HYDROLASE"/>
    <property type="match status" value="1"/>
</dbReference>
<reference evidence="10 11" key="1">
    <citation type="journal article" date="2016" name="Nat. Commun.">
        <title>Thousands of microbial genomes shed light on interconnected biogeochemical processes in an aquifer system.</title>
        <authorList>
            <person name="Anantharaman K."/>
            <person name="Brown C.T."/>
            <person name="Hug L.A."/>
            <person name="Sharon I."/>
            <person name="Castelle C.J."/>
            <person name="Probst A.J."/>
            <person name="Thomas B.C."/>
            <person name="Singh A."/>
            <person name="Wilkins M.J."/>
            <person name="Karaoz U."/>
            <person name="Brodie E.L."/>
            <person name="Williams K.H."/>
            <person name="Hubbard S.S."/>
            <person name="Banfield J.F."/>
        </authorList>
    </citation>
    <scope>NUCLEOTIDE SEQUENCE [LARGE SCALE GENOMIC DNA]</scope>
</reference>
<comment type="subcellular location">
    <subcellularLocation>
        <location evidence="7">Cytoplasm</location>
    </subcellularLocation>
</comment>
<keyword evidence="7" id="KW-0963">Cytoplasm</keyword>
<dbReference type="InterPro" id="IPR036416">
    <property type="entry name" value="Pept_tRNA_hydro_sf"/>
</dbReference>
<feature type="site" description="Stabilizes the basic form of H active site to accept a proton" evidence="7">
    <location>
        <position position="88"/>
    </location>
</feature>
<dbReference type="NCBIfam" id="TIGR00447">
    <property type="entry name" value="pth"/>
    <property type="match status" value="1"/>
</dbReference>
<comment type="function">
    <text evidence="7">Catalyzes the release of premature peptidyl moieties from peptidyl-tRNA molecules trapped in stalled 50S ribosomal subunits, and thus maintains levels of free tRNAs and 50S ribosomes.</text>
</comment>
<evidence type="ECO:0000256" key="1">
    <source>
        <dbReference type="ARBA" id="ARBA00013260"/>
    </source>
</evidence>
<dbReference type="PANTHER" id="PTHR17224">
    <property type="entry name" value="PEPTIDYL-TRNA HYDROLASE"/>
    <property type="match status" value="1"/>
</dbReference>
<comment type="subunit">
    <text evidence="7">Monomer.</text>
</comment>
<dbReference type="GO" id="GO:0000049">
    <property type="term" value="F:tRNA binding"/>
    <property type="evidence" value="ECO:0007669"/>
    <property type="project" value="UniProtKB-UniRule"/>
</dbReference>
<evidence type="ECO:0000313" key="11">
    <source>
        <dbReference type="Proteomes" id="UP000177763"/>
    </source>
</evidence>
<dbReference type="EC" id="3.1.1.29" evidence="1 7"/>
<feature type="binding site" evidence="7">
    <location>
        <position position="63"/>
    </location>
    <ligand>
        <name>tRNA</name>
        <dbReference type="ChEBI" id="CHEBI:17843"/>
    </ligand>
</feature>
<comment type="similarity">
    <text evidence="5 7 9">Belongs to the PTH family.</text>
</comment>
<evidence type="ECO:0000256" key="5">
    <source>
        <dbReference type="ARBA" id="ARBA00038063"/>
    </source>
</evidence>
<feature type="active site" description="Proton acceptor" evidence="7">
    <location>
        <position position="19"/>
    </location>
</feature>
<keyword evidence="4 7" id="KW-0694">RNA-binding</keyword>
<protein>
    <recommendedName>
        <fullName evidence="6 7">Peptidyl-tRNA hydrolase</fullName>
        <shortName evidence="7">Pth</shortName>
        <ecNumber evidence="1 7">3.1.1.29</ecNumber>
    </recommendedName>
</protein>
<dbReference type="CDD" id="cd00462">
    <property type="entry name" value="PTH"/>
    <property type="match status" value="1"/>
</dbReference>
<feature type="binding site" evidence="7">
    <location>
        <position position="14"/>
    </location>
    <ligand>
        <name>tRNA</name>
        <dbReference type="ChEBI" id="CHEBI:17843"/>
    </ligand>
</feature>
<accession>A0A1F4VIA1</accession>
<evidence type="ECO:0000256" key="6">
    <source>
        <dbReference type="ARBA" id="ARBA00050038"/>
    </source>
</evidence>
<comment type="catalytic activity">
    <reaction evidence="7 8">
        <text>an N-acyl-L-alpha-aminoacyl-tRNA + H2O = an N-acyl-L-amino acid + a tRNA + H(+)</text>
        <dbReference type="Rhea" id="RHEA:54448"/>
        <dbReference type="Rhea" id="RHEA-COMP:10123"/>
        <dbReference type="Rhea" id="RHEA-COMP:13883"/>
        <dbReference type="ChEBI" id="CHEBI:15377"/>
        <dbReference type="ChEBI" id="CHEBI:15378"/>
        <dbReference type="ChEBI" id="CHEBI:59874"/>
        <dbReference type="ChEBI" id="CHEBI:78442"/>
        <dbReference type="ChEBI" id="CHEBI:138191"/>
        <dbReference type="EC" id="3.1.1.29"/>
    </reaction>
</comment>
<feature type="binding site" evidence="7">
    <location>
        <position position="61"/>
    </location>
    <ligand>
        <name>tRNA</name>
        <dbReference type="ChEBI" id="CHEBI:17843"/>
    </ligand>
</feature>
<evidence type="ECO:0000256" key="4">
    <source>
        <dbReference type="ARBA" id="ARBA00022884"/>
    </source>
</evidence>
<dbReference type="Proteomes" id="UP000177763">
    <property type="component" value="Unassembled WGS sequence"/>
</dbReference>
<dbReference type="EMBL" id="MEVN01000026">
    <property type="protein sequence ID" value="OGC56931.1"/>
    <property type="molecule type" value="Genomic_DNA"/>
</dbReference>
<dbReference type="FunFam" id="3.40.50.1470:FF:000001">
    <property type="entry name" value="Peptidyl-tRNA hydrolase"/>
    <property type="match status" value="1"/>
</dbReference>
<feature type="site" description="Discriminates between blocked and unblocked aminoacyl-tRNA" evidence="7">
    <location>
        <position position="9"/>
    </location>
</feature>
<keyword evidence="2 7" id="KW-0820">tRNA-binding</keyword>
<dbReference type="InterPro" id="IPR001328">
    <property type="entry name" value="Pept_tRNA_hydro"/>
</dbReference>
<dbReference type="GO" id="GO:0006515">
    <property type="term" value="P:protein quality control for misfolded or incompletely synthesized proteins"/>
    <property type="evidence" value="ECO:0007669"/>
    <property type="project" value="UniProtKB-UniRule"/>
</dbReference>
<evidence type="ECO:0000256" key="9">
    <source>
        <dbReference type="RuleBase" id="RU004320"/>
    </source>
</evidence>
<evidence type="ECO:0000256" key="2">
    <source>
        <dbReference type="ARBA" id="ARBA00022555"/>
    </source>
</evidence>
<sequence>MQIIVGLGNPGDKYIKTKHNTGFIILDSLSRQYNLEWHDETKFDSLLSKHEELILCKPQTFMNNSGDAVSRIMNFHKLNLENLIIVHDDVDLDFGVTRFGRKIGSAGHKGVESIIEKLGSNDFWRIRIGIGRPIDTRLDVENYVLSEFAPEEIEKINNISIEEFIKQSRM</sequence>
<evidence type="ECO:0000313" key="10">
    <source>
        <dbReference type="EMBL" id="OGC56931.1"/>
    </source>
</evidence>